<reference evidence="1 2" key="2">
    <citation type="submission" date="2020-02" db="EMBL/GenBank/DDBJ databases">
        <title>Genome sequences of Thiorhodococcus mannitoliphagus and Thiorhodococcus minor, purple sulfur photosynthetic bacteria in the gammaproteobacterial family, Chromatiaceae.</title>
        <authorList>
            <person name="Aviles F.A."/>
            <person name="Meyer T.E."/>
            <person name="Kyndt J.A."/>
        </authorList>
    </citation>
    <scope>NUCLEOTIDE SEQUENCE [LARGE SCALE GENOMIC DNA]</scope>
    <source>
        <strain evidence="1 2">DSM 18266</strain>
    </source>
</reference>
<dbReference type="Proteomes" id="UP000471640">
    <property type="component" value="Unassembled WGS sequence"/>
</dbReference>
<evidence type="ECO:0000313" key="2">
    <source>
        <dbReference type="Proteomes" id="UP000471640"/>
    </source>
</evidence>
<reference evidence="2" key="1">
    <citation type="journal article" date="2020" name="Microbiol. Resour. Announc.">
        <title>Draft Genome Sequences of Thiorhodococcus mannitoliphagus and Thiorhodococcus minor, Purple Sulfur Photosynthetic Bacteria in the Gammaproteobacterial Family Chromatiaceae.</title>
        <authorList>
            <person name="Aviles F.A."/>
            <person name="Meyer T.E."/>
            <person name="Kyndt J.A."/>
        </authorList>
    </citation>
    <scope>NUCLEOTIDE SEQUENCE [LARGE SCALE GENOMIC DNA]</scope>
    <source>
        <strain evidence="2">DSM 18266</strain>
    </source>
</reference>
<evidence type="ECO:0000313" key="1">
    <source>
        <dbReference type="EMBL" id="NEX21568.1"/>
    </source>
</evidence>
<gene>
    <name evidence="1" type="ORF">G3480_14825</name>
</gene>
<proteinExistence type="predicted"/>
<dbReference type="EMBL" id="JAAIJR010000059">
    <property type="protein sequence ID" value="NEX21568.1"/>
    <property type="molecule type" value="Genomic_DNA"/>
</dbReference>
<comment type="caution">
    <text evidence="1">The sequence shown here is derived from an EMBL/GenBank/DDBJ whole genome shotgun (WGS) entry which is preliminary data.</text>
</comment>
<name>A0A6P1DTX9_9GAMM</name>
<organism evidence="1 2">
    <name type="scientific">Thiorhodococcus mannitoliphagus</name>
    <dbReference type="NCBI Taxonomy" id="329406"/>
    <lineage>
        <taxon>Bacteria</taxon>
        <taxon>Pseudomonadati</taxon>
        <taxon>Pseudomonadota</taxon>
        <taxon>Gammaproteobacteria</taxon>
        <taxon>Chromatiales</taxon>
        <taxon>Chromatiaceae</taxon>
        <taxon>Thiorhodococcus</taxon>
    </lineage>
</organism>
<protein>
    <submittedName>
        <fullName evidence="1">Uncharacterized protein</fullName>
    </submittedName>
</protein>
<dbReference type="AlphaFoldDB" id="A0A6P1DTX9"/>
<sequence>MPVVIVLALLVTGMLSGCGSIKKDKMAVTLQNATNGYQSALRWGYFENAFGFVDPEKRKNRELPANLEGIRLTGYDVVQSPIAKKDSNTAMQLVKIEYLHEDKQVVKTLTDRQIWRYDEEEKKWWLESGLPKFD</sequence>
<accession>A0A6P1DTX9</accession>
<keyword evidence="2" id="KW-1185">Reference proteome</keyword>